<reference evidence="16" key="1">
    <citation type="submission" date="2020-06" db="EMBL/GenBank/DDBJ databases">
        <authorList>
            <person name="Li T."/>
            <person name="Hu X."/>
            <person name="Zhang T."/>
            <person name="Song X."/>
            <person name="Zhang H."/>
            <person name="Dai N."/>
            <person name="Sheng W."/>
            <person name="Hou X."/>
            <person name="Wei L."/>
        </authorList>
    </citation>
    <scope>NUCLEOTIDE SEQUENCE</scope>
    <source>
        <strain evidence="16">K16</strain>
        <tissue evidence="16">Leaf</tissue>
    </source>
</reference>
<evidence type="ECO:0000313" key="17">
    <source>
        <dbReference type="Proteomes" id="UP001289374"/>
    </source>
</evidence>
<dbReference type="GO" id="GO:0045552">
    <property type="term" value="F:dihydroflavanol 4-reductase activity"/>
    <property type="evidence" value="ECO:0007669"/>
    <property type="project" value="UniProtKB-EC"/>
</dbReference>
<keyword evidence="4" id="KW-0284">Flavonoid biosynthesis</keyword>
<keyword evidence="14" id="KW-0812">Transmembrane</keyword>
<organism evidence="16 17">
    <name type="scientific">Sesamum angolense</name>
    <dbReference type="NCBI Taxonomy" id="2727404"/>
    <lineage>
        <taxon>Eukaryota</taxon>
        <taxon>Viridiplantae</taxon>
        <taxon>Streptophyta</taxon>
        <taxon>Embryophyta</taxon>
        <taxon>Tracheophyta</taxon>
        <taxon>Spermatophyta</taxon>
        <taxon>Magnoliopsida</taxon>
        <taxon>eudicotyledons</taxon>
        <taxon>Gunneridae</taxon>
        <taxon>Pentapetalae</taxon>
        <taxon>asterids</taxon>
        <taxon>lamiids</taxon>
        <taxon>Lamiales</taxon>
        <taxon>Pedaliaceae</taxon>
        <taxon>Sesamum</taxon>
    </lineage>
</organism>
<comment type="catalytic activity">
    <reaction evidence="13">
        <text>a (2R,3S,4S)-leucoanthocyanidin + NADP(+) = a (2R,3R)-dihydroflavonol + NADPH + H(+)</text>
        <dbReference type="Rhea" id="RHEA:54444"/>
        <dbReference type="ChEBI" id="CHEBI:15378"/>
        <dbReference type="ChEBI" id="CHEBI:57783"/>
        <dbReference type="ChEBI" id="CHEBI:58349"/>
        <dbReference type="ChEBI" id="CHEBI:138176"/>
        <dbReference type="ChEBI" id="CHEBI:138188"/>
        <dbReference type="EC" id="1.1.1.219"/>
    </reaction>
</comment>
<keyword evidence="17" id="KW-1185">Reference proteome</keyword>
<feature type="domain" description="NAD-dependent epimerase/dehydratase" evidence="15">
    <location>
        <begin position="12"/>
        <end position="256"/>
    </location>
</feature>
<dbReference type="PANTHER" id="PTHR10366">
    <property type="entry name" value="NAD DEPENDENT EPIMERASE/DEHYDRATASE"/>
    <property type="match status" value="1"/>
</dbReference>
<evidence type="ECO:0000256" key="8">
    <source>
        <dbReference type="ARBA" id="ARBA00039057"/>
    </source>
</evidence>
<evidence type="ECO:0000256" key="6">
    <source>
        <dbReference type="ARBA" id="ARBA00037100"/>
    </source>
</evidence>
<comment type="catalytic activity">
    <reaction evidence="12">
        <text>(2S)-flavan-4-ol + NADP(+) = (2S)-flavanone + NADPH + H(+)</text>
        <dbReference type="Rhea" id="RHEA:11228"/>
        <dbReference type="ChEBI" id="CHEBI:15378"/>
        <dbReference type="ChEBI" id="CHEBI:15605"/>
        <dbReference type="ChEBI" id="CHEBI:15606"/>
        <dbReference type="ChEBI" id="CHEBI:57783"/>
        <dbReference type="ChEBI" id="CHEBI:58349"/>
        <dbReference type="EC" id="1.1.1.234"/>
    </reaction>
</comment>
<reference evidence="16" key="2">
    <citation type="journal article" date="2024" name="Plant">
        <title>Genomic evolution and insights into agronomic trait innovations of Sesamum species.</title>
        <authorList>
            <person name="Miao H."/>
            <person name="Wang L."/>
            <person name="Qu L."/>
            <person name="Liu H."/>
            <person name="Sun Y."/>
            <person name="Le M."/>
            <person name="Wang Q."/>
            <person name="Wei S."/>
            <person name="Zheng Y."/>
            <person name="Lin W."/>
            <person name="Duan Y."/>
            <person name="Cao H."/>
            <person name="Xiong S."/>
            <person name="Wang X."/>
            <person name="Wei L."/>
            <person name="Li C."/>
            <person name="Ma Q."/>
            <person name="Ju M."/>
            <person name="Zhao R."/>
            <person name="Li G."/>
            <person name="Mu C."/>
            <person name="Tian Q."/>
            <person name="Mei H."/>
            <person name="Zhang T."/>
            <person name="Gao T."/>
            <person name="Zhang H."/>
        </authorList>
    </citation>
    <scope>NUCLEOTIDE SEQUENCE</scope>
    <source>
        <strain evidence="16">K16</strain>
    </source>
</reference>
<gene>
    <name evidence="16" type="ORF">Sango_0201200</name>
</gene>
<dbReference type="PANTHER" id="PTHR10366:SF563">
    <property type="entry name" value="CINNAMOYL-COA REDUCTASE 16"/>
    <property type="match status" value="1"/>
</dbReference>
<keyword evidence="2" id="KW-0521">NADP</keyword>
<evidence type="ECO:0000313" key="16">
    <source>
        <dbReference type="EMBL" id="KAK4411282.1"/>
    </source>
</evidence>
<evidence type="ECO:0000256" key="7">
    <source>
        <dbReference type="ARBA" id="ARBA00039055"/>
    </source>
</evidence>
<dbReference type="SUPFAM" id="SSF51735">
    <property type="entry name" value="NAD(P)-binding Rossmann-fold domains"/>
    <property type="match status" value="1"/>
</dbReference>
<proteinExistence type="inferred from homology"/>
<accession>A0AAE1XH03</accession>
<evidence type="ECO:0000256" key="12">
    <source>
        <dbReference type="ARBA" id="ARBA00048870"/>
    </source>
</evidence>
<comment type="caution">
    <text evidence="16">The sequence shown here is derived from an EMBL/GenBank/DDBJ whole genome shotgun (WGS) entry which is preliminary data.</text>
</comment>
<evidence type="ECO:0000256" key="10">
    <source>
        <dbReference type="ARBA" id="ARBA00042087"/>
    </source>
</evidence>
<dbReference type="EC" id="1.1.1.219" evidence="8"/>
<dbReference type="GO" id="GO:0009813">
    <property type="term" value="P:flavonoid biosynthetic process"/>
    <property type="evidence" value="ECO:0007669"/>
    <property type="project" value="UniProtKB-KW"/>
</dbReference>
<comment type="function">
    <text evidence="6">Bifunctional enzyme involved in flavonoid metabolism.</text>
</comment>
<keyword evidence="14" id="KW-0472">Membrane</keyword>
<dbReference type="InterPro" id="IPR001509">
    <property type="entry name" value="Epimerase_deHydtase"/>
</dbReference>
<dbReference type="Gene3D" id="3.40.50.720">
    <property type="entry name" value="NAD(P)-binding Rossmann-like Domain"/>
    <property type="match status" value="1"/>
</dbReference>
<dbReference type="EC" id="1.1.1.234" evidence="7"/>
<comment type="pathway">
    <text evidence="1">Pigment biosynthesis; anthocyanin biosynthesis.</text>
</comment>
<evidence type="ECO:0000259" key="15">
    <source>
        <dbReference type="Pfam" id="PF01370"/>
    </source>
</evidence>
<evidence type="ECO:0000256" key="9">
    <source>
        <dbReference type="ARBA" id="ARBA00039963"/>
    </source>
</evidence>
<dbReference type="GO" id="GO:0047890">
    <property type="term" value="F:flavanone 4-reductase activity"/>
    <property type="evidence" value="ECO:0007669"/>
    <property type="project" value="UniProtKB-EC"/>
</dbReference>
<evidence type="ECO:0000256" key="14">
    <source>
        <dbReference type="SAM" id="Phobius"/>
    </source>
</evidence>
<evidence type="ECO:0000256" key="2">
    <source>
        <dbReference type="ARBA" id="ARBA00022857"/>
    </source>
</evidence>
<dbReference type="Pfam" id="PF01370">
    <property type="entry name" value="Epimerase"/>
    <property type="match status" value="1"/>
</dbReference>
<sequence>MEEDDQKKKGRVCVTGGTGFVASWLIMKLLQLGYSVNTTMRPQSHSSGSKKDISYLKNLPGAQERLQVFPADLENPDSFEAAIEGCIGVFHVAHPIDFVGKETEEMITNKSVRGTLAILEACLKAKTVKRVVYTSSAFTVMFNDDGPDIVVDESSWTDVDYVRNANSVGASYSISKTLTERAALEFAEKHSLDLVSVIPTWINGPFICPNIPGSVTGSLAMILGKENEVQYFNINPFVHIDDVASAHIFLFEYPEARGRYICSAFEITMDKLYEFLSARYPELKILSPHSWKDIIPVKFSGLSTKKLQEIGFKYENGLEEMFDGAIKCCKEKGLL</sequence>
<evidence type="ECO:0000256" key="3">
    <source>
        <dbReference type="ARBA" id="ARBA00023002"/>
    </source>
</evidence>
<protein>
    <recommendedName>
        <fullName evidence="9">Dihydroflavonol 4-reductase</fullName>
        <ecNumber evidence="8">1.1.1.219</ecNumber>
        <ecNumber evidence="7">1.1.1.234</ecNumber>
    </recommendedName>
    <alternativeName>
        <fullName evidence="11">Dihydrokaempferol 4-reductase</fullName>
    </alternativeName>
    <alternativeName>
        <fullName evidence="10">Flavanone 4-reductase</fullName>
    </alternativeName>
</protein>
<evidence type="ECO:0000256" key="13">
    <source>
        <dbReference type="ARBA" id="ARBA00049132"/>
    </source>
</evidence>
<dbReference type="FunFam" id="3.40.50.720:FF:000085">
    <property type="entry name" value="Dihydroflavonol reductase"/>
    <property type="match status" value="1"/>
</dbReference>
<evidence type="ECO:0000256" key="1">
    <source>
        <dbReference type="ARBA" id="ARBA00004935"/>
    </source>
</evidence>
<evidence type="ECO:0000256" key="4">
    <source>
        <dbReference type="ARBA" id="ARBA00023241"/>
    </source>
</evidence>
<name>A0AAE1XH03_9LAMI</name>
<feature type="transmembrane region" description="Helical" evidence="14">
    <location>
        <begin position="12"/>
        <end position="34"/>
    </location>
</feature>
<keyword evidence="3" id="KW-0560">Oxidoreductase</keyword>
<dbReference type="Proteomes" id="UP001289374">
    <property type="component" value="Unassembled WGS sequence"/>
</dbReference>
<keyword evidence="14" id="KW-1133">Transmembrane helix</keyword>
<dbReference type="EMBL" id="JACGWL010000001">
    <property type="protein sequence ID" value="KAK4411282.1"/>
    <property type="molecule type" value="Genomic_DNA"/>
</dbReference>
<dbReference type="AlphaFoldDB" id="A0AAE1XH03"/>
<evidence type="ECO:0000256" key="11">
    <source>
        <dbReference type="ARBA" id="ARBA00042831"/>
    </source>
</evidence>
<dbReference type="InterPro" id="IPR036291">
    <property type="entry name" value="NAD(P)-bd_dom_sf"/>
</dbReference>
<comment type="similarity">
    <text evidence="5">Belongs to the NAD(P)-dependent epimerase/dehydratase family. Dihydroflavonol-4-reductase subfamily.</text>
</comment>
<evidence type="ECO:0000256" key="5">
    <source>
        <dbReference type="ARBA" id="ARBA00023445"/>
    </source>
</evidence>
<dbReference type="InterPro" id="IPR050425">
    <property type="entry name" value="NAD(P)_dehydrat-like"/>
</dbReference>
<dbReference type="CDD" id="cd08958">
    <property type="entry name" value="FR_SDR_e"/>
    <property type="match status" value="1"/>
</dbReference>